<organism evidence="5 6">
    <name type="scientific">Vanilla planifolia</name>
    <name type="common">Vanilla</name>
    <dbReference type="NCBI Taxonomy" id="51239"/>
    <lineage>
        <taxon>Eukaryota</taxon>
        <taxon>Viridiplantae</taxon>
        <taxon>Streptophyta</taxon>
        <taxon>Embryophyta</taxon>
        <taxon>Tracheophyta</taxon>
        <taxon>Spermatophyta</taxon>
        <taxon>Magnoliopsida</taxon>
        <taxon>Liliopsida</taxon>
        <taxon>Asparagales</taxon>
        <taxon>Orchidaceae</taxon>
        <taxon>Vanilloideae</taxon>
        <taxon>Vanilleae</taxon>
        <taxon>Vanilla</taxon>
    </lineage>
</organism>
<accession>A0A835PH08</accession>
<dbReference type="AlphaFoldDB" id="A0A835PH08"/>
<evidence type="ECO:0000256" key="4">
    <source>
        <dbReference type="SAM" id="MobiDB-lite"/>
    </source>
</evidence>
<comment type="caution">
    <text evidence="3">Lacks conserved residue(s) required for the propagation of feature annotation.</text>
</comment>
<feature type="region of interest" description="Disordered" evidence="4">
    <location>
        <begin position="59"/>
        <end position="147"/>
    </location>
</feature>
<name>A0A835PH08_VANPL</name>
<feature type="short sequence motif" description="VHIID" evidence="3">
    <location>
        <begin position="281"/>
        <end position="285"/>
    </location>
</feature>
<dbReference type="Proteomes" id="UP000639772">
    <property type="component" value="Unassembled WGS sequence"/>
</dbReference>
<feature type="compositionally biased region" description="Low complexity" evidence="4">
    <location>
        <begin position="61"/>
        <end position="75"/>
    </location>
</feature>
<keyword evidence="1" id="KW-0805">Transcription regulation</keyword>
<dbReference type="InterPro" id="IPR005202">
    <property type="entry name" value="TF_GRAS"/>
</dbReference>
<evidence type="ECO:0000256" key="2">
    <source>
        <dbReference type="ARBA" id="ARBA00023163"/>
    </source>
</evidence>
<proteinExistence type="inferred from homology"/>
<gene>
    <name evidence="5" type="ORF">HPP92_026083</name>
</gene>
<dbReference type="PROSITE" id="PS50985">
    <property type="entry name" value="GRAS"/>
    <property type="match status" value="1"/>
</dbReference>
<evidence type="ECO:0000256" key="3">
    <source>
        <dbReference type="PROSITE-ProRule" id="PRU01191"/>
    </source>
</evidence>
<comment type="caution">
    <text evidence="5">The sequence shown here is derived from an EMBL/GenBank/DDBJ whole genome shotgun (WGS) entry which is preliminary data.</text>
</comment>
<evidence type="ECO:0008006" key="7">
    <source>
        <dbReference type="Google" id="ProtNLM"/>
    </source>
</evidence>
<comment type="similarity">
    <text evidence="3">Belongs to the GRAS family.</text>
</comment>
<dbReference type="PANTHER" id="PTHR31636">
    <property type="entry name" value="OSJNBA0084A10.13 PROTEIN-RELATED"/>
    <property type="match status" value="1"/>
</dbReference>
<protein>
    <recommendedName>
        <fullName evidence="7">Nodulation signaling pathway 1-like protein</fullName>
    </recommendedName>
</protein>
<dbReference type="OrthoDB" id="1908565at2759"/>
<feature type="compositionally biased region" description="Gly residues" evidence="4">
    <location>
        <begin position="128"/>
        <end position="143"/>
    </location>
</feature>
<reference evidence="5 6" key="1">
    <citation type="journal article" date="2020" name="Nat. Food">
        <title>A phased Vanilla planifolia genome enables genetic improvement of flavour and production.</title>
        <authorList>
            <person name="Hasing T."/>
            <person name="Tang H."/>
            <person name="Brym M."/>
            <person name="Khazi F."/>
            <person name="Huang T."/>
            <person name="Chambers A.H."/>
        </authorList>
    </citation>
    <scope>NUCLEOTIDE SEQUENCE [LARGE SCALE GENOMIC DNA]</scope>
    <source>
        <tissue evidence="5">Leaf</tissue>
    </source>
</reference>
<dbReference type="Pfam" id="PF03514">
    <property type="entry name" value="GRAS"/>
    <property type="match status" value="1"/>
</dbReference>
<keyword evidence="2" id="KW-0804">Transcription</keyword>
<evidence type="ECO:0000313" key="6">
    <source>
        <dbReference type="Proteomes" id="UP000639772"/>
    </source>
</evidence>
<dbReference type="EMBL" id="JADCNM010000050">
    <property type="protein sequence ID" value="KAG0451724.1"/>
    <property type="molecule type" value="Genomic_DNA"/>
</dbReference>
<evidence type="ECO:0000256" key="1">
    <source>
        <dbReference type="ARBA" id="ARBA00023015"/>
    </source>
</evidence>
<sequence>MEAPNLSSHHVHNHHHLMDWLEDSITFLPTFINEPYVVPDEVAHYDWWSLEQNQTQHQIQASVPATATPVASASAKPEPLPETPKSEVSKKRKLASNPTAGPRQRVAAESQGEFEEERKPTPPLLGSGKKGYGRGNSGGGGGAAAASAGGSKEVRWAEQLLNPLAAAIDAANLSRVQHLLYVLQELASPTGDANHRLAFYGLHAISRHLSNAGLSVPGGSASTTTPPPAFATVEPRLFRSALIKFHEVSPWFAFPNCLANASILQVAVAAAGGRAGPGRTLHVVDVGVSHGLQWPTLLEALSRRAGAAVGTVRITVPVGWAPAAGPFAAAPAGYDFGPHLMRYAKSIDLNLRVERADTAALRRSSVGKETLVVCVQFRAGRAGPGFVRMVREMEPDLVVVVEMEGGGWSGEGWARGFERRAEVVWRFLESTSAAFKGKDCEERRVVEAEAARWLEEEEGWGGGTDEWREMMEGAGFRADGFGEEAVEAAKGLLRKYDGNWEMRVPCGADAVVGLWWKGQPVSFCSLWRLEHRPTTSFPAANTAAARRN</sequence>
<feature type="region of interest" description="SAW" evidence="3">
    <location>
        <begin position="450"/>
        <end position="528"/>
    </location>
</feature>
<evidence type="ECO:0000313" key="5">
    <source>
        <dbReference type="EMBL" id="KAG0451724.1"/>
    </source>
</evidence>